<accession>A0A7C8P4T3</accession>
<dbReference type="OrthoDB" id="5350853at2759"/>
<sequence>MEIYGRHWSGSQETLIPDDETIIEEVTSWKLRSRNNKYRIPKSSHIPPEIFTEPPEPSAEQSTHKSDTRSKKKKKKKSEPSSKADGVEATPSVRSSASCSSCSGCSQKSGLESAGLLEISCCSHTDREFWAGFKKGFRDANKFRHCCDEHDSAH</sequence>
<feature type="compositionally biased region" description="Low complexity" evidence="1">
    <location>
        <begin position="92"/>
        <end position="109"/>
    </location>
</feature>
<reference evidence="2 3" key="1">
    <citation type="submission" date="2019-03" db="EMBL/GenBank/DDBJ databases">
        <title>Nematode-trapping fungi genome.</title>
        <authorList>
            <person name="Vidal-Diez De Ulzurrun G."/>
        </authorList>
    </citation>
    <scope>NUCLEOTIDE SEQUENCE [LARGE SCALE GENOMIC DNA]</scope>
    <source>
        <strain evidence="2 3">TWF154</strain>
    </source>
</reference>
<dbReference type="AlphaFoldDB" id="A0A7C8P4T3"/>
<dbReference type="EMBL" id="SOZJ01000003">
    <property type="protein sequence ID" value="TGJ68680.1"/>
    <property type="molecule type" value="Genomic_DNA"/>
</dbReference>
<comment type="caution">
    <text evidence="2">The sequence shown here is derived from an EMBL/GenBank/DDBJ whole genome shotgun (WGS) entry which is preliminary data.</text>
</comment>
<evidence type="ECO:0000256" key="1">
    <source>
        <dbReference type="SAM" id="MobiDB-lite"/>
    </source>
</evidence>
<protein>
    <submittedName>
        <fullName evidence="2">Uncharacterized protein</fullName>
    </submittedName>
</protein>
<evidence type="ECO:0000313" key="3">
    <source>
        <dbReference type="Proteomes" id="UP000297595"/>
    </source>
</evidence>
<dbReference type="Proteomes" id="UP000297595">
    <property type="component" value="Unassembled WGS sequence"/>
</dbReference>
<proteinExistence type="predicted"/>
<gene>
    <name evidence="2" type="ORF">EYR41_004771</name>
</gene>
<organism evidence="2 3">
    <name type="scientific">Orbilia oligospora</name>
    <name type="common">Nematode-trapping fungus</name>
    <name type="synonym">Arthrobotrys oligospora</name>
    <dbReference type="NCBI Taxonomy" id="2813651"/>
    <lineage>
        <taxon>Eukaryota</taxon>
        <taxon>Fungi</taxon>
        <taxon>Dikarya</taxon>
        <taxon>Ascomycota</taxon>
        <taxon>Pezizomycotina</taxon>
        <taxon>Orbiliomycetes</taxon>
        <taxon>Orbiliales</taxon>
        <taxon>Orbiliaceae</taxon>
        <taxon>Orbilia</taxon>
    </lineage>
</organism>
<feature type="region of interest" description="Disordered" evidence="1">
    <location>
        <begin position="37"/>
        <end position="109"/>
    </location>
</feature>
<evidence type="ECO:0000313" key="2">
    <source>
        <dbReference type="EMBL" id="TGJ68680.1"/>
    </source>
</evidence>
<name>A0A7C8P4T3_ORBOL</name>